<dbReference type="Pfam" id="PF17619">
    <property type="entry name" value="SCVP"/>
    <property type="match status" value="1"/>
</dbReference>
<protein>
    <submittedName>
        <fullName evidence="2">Uncharacterized protein</fullName>
    </submittedName>
</protein>
<evidence type="ECO:0000313" key="2">
    <source>
        <dbReference type="WBParaSite" id="jg15991"/>
    </source>
</evidence>
<dbReference type="Proteomes" id="UP000887574">
    <property type="component" value="Unplaced"/>
</dbReference>
<dbReference type="AlphaFoldDB" id="A0A915D597"/>
<organism evidence="1 2">
    <name type="scientific">Ditylenchus dipsaci</name>
    <dbReference type="NCBI Taxonomy" id="166011"/>
    <lineage>
        <taxon>Eukaryota</taxon>
        <taxon>Metazoa</taxon>
        <taxon>Ecdysozoa</taxon>
        <taxon>Nematoda</taxon>
        <taxon>Chromadorea</taxon>
        <taxon>Rhabditida</taxon>
        <taxon>Tylenchina</taxon>
        <taxon>Tylenchomorpha</taxon>
        <taxon>Sphaerularioidea</taxon>
        <taxon>Anguinidae</taxon>
        <taxon>Anguininae</taxon>
        <taxon>Ditylenchus</taxon>
    </lineage>
</organism>
<sequence>MMSLSELIPHMFPDKTSVPLDQPPAKMSPPVLPTKKVQLCHRLLQRIVRVRQLSLLESFAGIKMSSFGNYVEKAINQDGFFAEKIDFPMTLGDNCGDMQEFARKAVSYSREIDSIIFNCRCRVGVKIAKIK</sequence>
<reference evidence="2" key="1">
    <citation type="submission" date="2022-11" db="UniProtKB">
        <authorList>
            <consortium name="WormBaseParasite"/>
        </authorList>
    </citation>
    <scope>IDENTIFICATION</scope>
</reference>
<evidence type="ECO:0000313" key="1">
    <source>
        <dbReference type="Proteomes" id="UP000887574"/>
    </source>
</evidence>
<proteinExistence type="predicted"/>
<accession>A0A915D597</accession>
<name>A0A915D597_9BILA</name>
<dbReference type="InterPro" id="IPR035126">
    <property type="entry name" value="SCVP"/>
</dbReference>
<keyword evidence="1" id="KW-1185">Reference proteome</keyword>
<dbReference type="WBParaSite" id="jg15991">
    <property type="protein sequence ID" value="jg15991"/>
    <property type="gene ID" value="jg15991"/>
</dbReference>